<organism evidence="2 3">
    <name type="scientific">Segatella copri</name>
    <dbReference type="NCBI Taxonomy" id="165179"/>
    <lineage>
        <taxon>Bacteria</taxon>
        <taxon>Pseudomonadati</taxon>
        <taxon>Bacteroidota</taxon>
        <taxon>Bacteroidia</taxon>
        <taxon>Bacteroidales</taxon>
        <taxon>Prevotellaceae</taxon>
        <taxon>Segatella</taxon>
    </lineage>
</organism>
<dbReference type="EMBL" id="JAHOEI010000110">
    <property type="protein sequence ID" value="MBV3389184.1"/>
    <property type="molecule type" value="Genomic_DNA"/>
</dbReference>
<protein>
    <submittedName>
        <fullName evidence="2">Uncharacterized protein</fullName>
    </submittedName>
</protein>
<feature type="chain" id="PRO_5043789546" evidence="1">
    <location>
        <begin position="20"/>
        <end position="152"/>
    </location>
</feature>
<keyword evidence="1" id="KW-0732">Signal</keyword>
<evidence type="ECO:0000256" key="1">
    <source>
        <dbReference type="SAM" id="SignalP"/>
    </source>
</evidence>
<gene>
    <name evidence="2" type="ORF">KSW82_15780</name>
</gene>
<comment type="caution">
    <text evidence="2">The sequence shown here is derived from an EMBL/GenBank/DDBJ whole genome shotgun (WGS) entry which is preliminary data.</text>
</comment>
<evidence type="ECO:0000313" key="3">
    <source>
        <dbReference type="Proteomes" id="UP001196765"/>
    </source>
</evidence>
<dbReference type="Proteomes" id="UP001196765">
    <property type="component" value="Unassembled WGS sequence"/>
</dbReference>
<reference evidence="2" key="1">
    <citation type="submission" date="2021-06" db="EMBL/GenBank/DDBJ databases">
        <title>Collection of gut derived symbiotic bacterial strains cultured from healthy donors.</title>
        <authorList>
            <person name="Lin H."/>
            <person name="Littmann E."/>
            <person name="Pamer E.G."/>
        </authorList>
    </citation>
    <scope>NUCLEOTIDE SEQUENCE</scope>
    <source>
        <strain evidence="2">MSK.21.74</strain>
    </source>
</reference>
<feature type="signal peptide" evidence="1">
    <location>
        <begin position="1"/>
        <end position="19"/>
    </location>
</feature>
<accession>A0AAW4N7G0</accession>
<proteinExistence type="predicted"/>
<evidence type="ECO:0000313" key="2">
    <source>
        <dbReference type="EMBL" id="MBV3389184.1"/>
    </source>
</evidence>
<name>A0AAW4N7G0_9BACT</name>
<dbReference type="RefSeq" id="WP_217314192.1">
    <property type="nucleotide sequence ID" value="NZ_JAHOEA010000028.1"/>
</dbReference>
<dbReference type="AlphaFoldDB" id="A0AAW4N7G0"/>
<sequence length="152" mass="17051">MKRLSSLLLALWITSICFAKSALPNYEYDIVGVAIAKEGYYLVEVSALVDKKKEATIDVAKKCAILGCLFKGFAVERFFQKPIISSPSQAEEHCEYFDKLISEQFDTYTNTTQPIQIVKVGKRFRVKAIVVVAKEALRKNLENAGIVRKLGL</sequence>